<feature type="compositionally biased region" description="Acidic residues" evidence="2">
    <location>
        <begin position="1166"/>
        <end position="1184"/>
    </location>
</feature>
<name>A0A545ULR8_9HYPO</name>
<dbReference type="AlphaFoldDB" id="A0A545ULR8"/>
<dbReference type="SUPFAM" id="SSF48403">
    <property type="entry name" value="Ankyrin repeat"/>
    <property type="match status" value="1"/>
</dbReference>
<keyword evidence="5" id="KW-1185">Reference proteome</keyword>
<dbReference type="OrthoDB" id="416222at2759"/>
<dbReference type="Pfam" id="PF24883">
    <property type="entry name" value="NPHP3_N"/>
    <property type="match status" value="1"/>
</dbReference>
<reference evidence="4 5" key="1">
    <citation type="journal article" date="2019" name="Appl. Microbiol. Biotechnol.">
        <title>Genome sequence of Isaria javanica and comparative genome analysis insights into family S53 peptidase evolution in fungal entomopathogens.</title>
        <authorList>
            <person name="Lin R."/>
            <person name="Zhang X."/>
            <person name="Xin B."/>
            <person name="Zou M."/>
            <person name="Gao Y."/>
            <person name="Qin F."/>
            <person name="Hu Q."/>
            <person name="Xie B."/>
            <person name="Cheng X."/>
        </authorList>
    </citation>
    <scope>NUCLEOTIDE SEQUENCE [LARGE SCALE GENOMIC DNA]</scope>
    <source>
        <strain evidence="4 5">IJ1G</strain>
    </source>
</reference>
<dbReference type="SUPFAM" id="SSF53167">
    <property type="entry name" value="Purine and uridine phosphorylases"/>
    <property type="match status" value="1"/>
</dbReference>
<feature type="compositionally biased region" description="Basic and acidic residues" evidence="2">
    <location>
        <begin position="339"/>
        <end position="358"/>
    </location>
</feature>
<evidence type="ECO:0000313" key="4">
    <source>
        <dbReference type="EMBL" id="TQV90400.1"/>
    </source>
</evidence>
<organism evidence="4 5">
    <name type="scientific">Cordyceps javanica</name>
    <dbReference type="NCBI Taxonomy" id="43265"/>
    <lineage>
        <taxon>Eukaryota</taxon>
        <taxon>Fungi</taxon>
        <taxon>Dikarya</taxon>
        <taxon>Ascomycota</taxon>
        <taxon>Pezizomycotina</taxon>
        <taxon>Sordariomycetes</taxon>
        <taxon>Hypocreomycetidae</taxon>
        <taxon>Hypocreales</taxon>
        <taxon>Cordycipitaceae</taxon>
        <taxon>Cordyceps</taxon>
    </lineage>
</organism>
<dbReference type="PANTHER" id="PTHR46082">
    <property type="entry name" value="ATP/GTP-BINDING PROTEIN-RELATED"/>
    <property type="match status" value="1"/>
</dbReference>
<evidence type="ECO:0000256" key="2">
    <source>
        <dbReference type="SAM" id="MobiDB-lite"/>
    </source>
</evidence>
<feature type="region of interest" description="Disordered" evidence="2">
    <location>
        <begin position="1152"/>
        <end position="1184"/>
    </location>
</feature>
<dbReference type="Proteomes" id="UP000315783">
    <property type="component" value="Unassembled WGS sequence"/>
</dbReference>
<dbReference type="InterPro" id="IPR027417">
    <property type="entry name" value="P-loop_NTPase"/>
</dbReference>
<gene>
    <name evidence="4" type="ORF">IF1G_10879</name>
</gene>
<dbReference type="Gene3D" id="1.25.40.20">
    <property type="entry name" value="Ankyrin repeat-containing domain"/>
    <property type="match status" value="1"/>
</dbReference>
<dbReference type="InterPro" id="IPR035994">
    <property type="entry name" value="Nucleoside_phosphorylase_sf"/>
</dbReference>
<evidence type="ECO:0000256" key="1">
    <source>
        <dbReference type="ARBA" id="ARBA00022737"/>
    </source>
</evidence>
<dbReference type="InterPro" id="IPR056884">
    <property type="entry name" value="NPHP3-like_N"/>
</dbReference>
<evidence type="ECO:0000313" key="5">
    <source>
        <dbReference type="Proteomes" id="UP000315783"/>
    </source>
</evidence>
<evidence type="ECO:0000259" key="3">
    <source>
        <dbReference type="Pfam" id="PF24883"/>
    </source>
</evidence>
<accession>A0A545ULR8</accession>
<protein>
    <submittedName>
        <fullName evidence="4">Nacht and wd domain-containing protein</fullName>
    </submittedName>
</protein>
<proteinExistence type="predicted"/>
<keyword evidence="1" id="KW-0677">Repeat</keyword>
<feature type="region of interest" description="Disordered" evidence="2">
    <location>
        <begin position="334"/>
        <end position="366"/>
    </location>
</feature>
<dbReference type="InterPro" id="IPR053137">
    <property type="entry name" value="NLR-like"/>
</dbReference>
<dbReference type="Gene3D" id="3.40.50.1580">
    <property type="entry name" value="Nucleoside phosphorylase domain"/>
    <property type="match status" value="1"/>
</dbReference>
<dbReference type="GO" id="GO:0009116">
    <property type="term" value="P:nucleoside metabolic process"/>
    <property type="evidence" value="ECO:0007669"/>
    <property type="project" value="InterPro"/>
</dbReference>
<dbReference type="STRING" id="43265.A0A545ULR8"/>
<sequence length="1200" mass="133182">MSSSNYKKRQREPSIYTVAWPNYKKKQLDPSIYTVAWIAPLEIETQAAMYMLDDTHLGKFPDDGGDYTYIAGEMRGHNVIIATFPAGHNYGTSAAAALASHIKTAFRNIRVSLLVGVAAGIPRLSGPDLRDIRLGDVLVAMPEGDDAAVVAYGLGKATAAGFQQLQRGHAMNRTAAKVAAAIGVIKRDAPRDADRFLPFYDRMKHRAHAKGTFEDPGQDQDRLYDAGGGDELVARVPRSGGDRRTRVWYGPIGSGDKLTKNAQVRDELLASHNVLGLEMEAAGALTALPVGVVRGVADYADPHKNKQWQPYAAAMAAAYAKAILEEIAPPRLEAPQRTALDRAPSRGEESADVEDGRDVVGTGDKGPSLPVVGSGGNFGAVFGQVRDSPITLNINQTDVSPPPTKNAHLKVCKKFFFAAESDKFFYNLEPFPSADWLFRQEAFQKWQSLGVTEAKQAAPALLAIEGQPFTGKSTLMKMAIDRSLGETNVITLYHFFGHAAKDDLASLFRDLLGQLLHQIPNKPWERIARWSENIQADRLGEISSHVSLRKAFRELILSVKTSLNAEKIAIRIFLDGMDKSAVKSLAPGECNETKINELLEFFGTLLSSALNLGVDIGICISGQQFAVGTLITTIDLKPYLNEAVGEMIRDKVKGLNDPRKQFELLSELAEHGAHNFDWANAVGGEIQSGLAATNFEDLKAIAANIAESHEKLYRHAIRSSKLSPTHESQSRVFLIALGACRKLTPDEFRHAYAFSGKTKFEYKSMADWEKSDHGLSAENFENFLNVTTGRLLVVLTWTERSPFAMTEEEAAKSEKIRHQIAFIHASTDKWLRSDKGLRELQVESLSQLERDSHLLLFRICGTVLKKCSMKGKDDVELLNYACEYWLRHARMYGELIDDSSWPAFMNDSSWPTFMDDCTHPKCQRFVEKQINLLTGEECSVLDDESSMFELLSTVGSPVLLRKHIDTCDSCKSARPDTSDEEPPSEVYVTSLGNAIRVKNWETAAYLLKFLPRRQINEPIERGRTLLYSVCESYSSSLPEESLEKRLKLVEELIALGASPNEGFYGEIYEYPLHLAIGLDDVALIEALCKGVEPSVLREMLMIRGGDNGWAALHYAIKWECERRDAETRLETLQALLKLAPKDEELLRLRDDDGKTPLDLARGVGDGDGDDEDDEDDEDDYEDEDIVVELERFAKSARHSK</sequence>
<dbReference type="Gene3D" id="3.40.50.300">
    <property type="entry name" value="P-loop containing nucleotide triphosphate hydrolases"/>
    <property type="match status" value="1"/>
</dbReference>
<dbReference type="PANTHER" id="PTHR46082:SF11">
    <property type="entry name" value="AAA+ ATPASE DOMAIN-CONTAINING PROTEIN-RELATED"/>
    <property type="match status" value="1"/>
</dbReference>
<dbReference type="InterPro" id="IPR036770">
    <property type="entry name" value="Ankyrin_rpt-contain_sf"/>
</dbReference>
<dbReference type="GO" id="GO:0003824">
    <property type="term" value="F:catalytic activity"/>
    <property type="evidence" value="ECO:0007669"/>
    <property type="project" value="InterPro"/>
</dbReference>
<comment type="caution">
    <text evidence="4">The sequence shown here is derived from an EMBL/GenBank/DDBJ whole genome shotgun (WGS) entry which is preliminary data.</text>
</comment>
<dbReference type="EMBL" id="SPUK01000027">
    <property type="protein sequence ID" value="TQV90400.1"/>
    <property type="molecule type" value="Genomic_DNA"/>
</dbReference>
<feature type="domain" description="Nephrocystin 3-like N-terminal" evidence="3">
    <location>
        <begin position="434"/>
        <end position="607"/>
    </location>
</feature>